<feature type="transmembrane region" description="Helical" evidence="8">
    <location>
        <begin position="124"/>
        <end position="141"/>
    </location>
</feature>
<feature type="transmembrane region" description="Helical" evidence="8">
    <location>
        <begin position="21"/>
        <end position="41"/>
    </location>
</feature>
<dbReference type="InterPro" id="IPR050297">
    <property type="entry name" value="LipidA_mod_glycosyltrf_83"/>
</dbReference>
<accession>A0A2Z5ZKZ9</accession>
<feature type="transmembrane region" description="Helical" evidence="8">
    <location>
        <begin position="213"/>
        <end position="234"/>
    </location>
</feature>
<name>A0A2Z5ZKZ9_9PROT</name>
<sequence>MNHPLCRKNNFLAYVEKKLQNISTLDGFVLACLFIAIWTLYFTVTEMPVALKHDMTEAYSWGQEFQLGYHQHPPFWAWVCGIWFSVFPPNILSFAALSATNAAVGLWGIWHLTAKLVKNPAQRLTASLLPLLTPLYTFYAFKFNANIIFLSLWPWVLSFFFSATEQKNKRATYLFGIMAGLTLLSKYYALLPFSGCLLAALCTPNGRLWLRSWQPWLAGAVATLITLPHILWLFTHKAPPLAYLRTKLGFAWHDVTCAALKAEGGLLGMISGISVMLAALYYWHKKSTPTARPLTQSLTKWVLAVTLTPIVLTLAFGLSMQTIVMAEMMIGVVPLLPLLIFQAFGTLPAHFVARVTLLATLIVNAGALLAAPLYTAWRVDFTKGWRKQLPVQDMAQEATRLWHERTHAPLMYVAGSTWYANGTSFYSPEHPHSFPNSDPTLAPWVTPARIHRYGVLTICPVTAEDAGCLENAAHYTTPQTVKIAVNMAHHFAGHTTPDHSFVVMITPPSS</sequence>
<feature type="transmembrane region" description="Helical" evidence="8">
    <location>
        <begin position="147"/>
        <end position="164"/>
    </location>
</feature>
<evidence type="ECO:0000256" key="6">
    <source>
        <dbReference type="ARBA" id="ARBA00022989"/>
    </source>
</evidence>
<dbReference type="PANTHER" id="PTHR33908">
    <property type="entry name" value="MANNOSYLTRANSFERASE YKCB-RELATED"/>
    <property type="match status" value="1"/>
</dbReference>
<dbReference type="Proteomes" id="UP000270034">
    <property type="component" value="Chromosome"/>
</dbReference>
<keyword evidence="7 8" id="KW-0472">Membrane</keyword>
<dbReference type="EMBL" id="AP018515">
    <property type="protein sequence ID" value="BBC81462.1"/>
    <property type="molecule type" value="Genomic_DNA"/>
</dbReference>
<dbReference type="Pfam" id="PF13231">
    <property type="entry name" value="PMT_2"/>
    <property type="match status" value="1"/>
</dbReference>
<dbReference type="PANTHER" id="PTHR33908:SF9">
    <property type="entry name" value="BLL5595 PROTEIN"/>
    <property type="match status" value="1"/>
</dbReference>
<feature type="transmembrane region" description="Helical" evidence="8">
    <location>
        <begin position="301"/>
        <end position="318"/>
    </location>
</feature>
<reference evidence="10 11" key="1">
    <citation type="submission" date="2018-02" db="EMBL/GenBank/DDBJ databases">
        <title>Acetobacter orientalis genome.</title>
        <authorList>
            <person name="Nakashima N."/>
            <person name="Tamura T."/>
        </authorList>
    </citation>
    <scope>NUCLEOTIDE SEQUENCE [LARGE SCALE GENOMIC DNA]</scope>
    <source>
        <strain evidence="10 11">FAN1</strain>
    </source>
</reference>
<dbReference type="InterPro" id="IPR038731">
    <property type="entry name" value="RgtA/B/C-like"/>
</dbReference>
<keyword evidence="4 10" id="KW-0808">Transferase</keyword>
<dbReference type="GO" id="GO:0009103">
    <property type="term" value="P:lipopolysaccharide biosynthetic process"/>
    <property type="evidence" value="ECO:0007669"/>
    <property type="project" value="UniProtKB-ARBA"/>
</dbReference>
<keyword evidence="3" id="KW-0328">Glycosyltransferase</keyword>
<evidence type="ECO:0000256" key="8">
    <source>
        <dbReference type="SAM" id="Phobius"/>
    </source>
</evidence>
<feature type="transmembrane region" description="Helical" evidence="8">
    <location>
        <begin position="171"/>
        <end position="201"/>
    </location>
</feature>
<dbReference type="GO" id="GO:0016763">
    <property type="term" value="F:pentosyltransferase activity"/>
    <property type="evidence" value="ECO:0007669"/>
    <property type="project" value="TreeGrafter"/>
</dbReference>
<comment type="subcellular location">
    <subcellularLocation>
        <location evidence="1">Cell membrane</location>
        <topology evidence="1">Multi-pass membrane protein</topology>
    </subcellularLocation>
</comment>
<gene>
    <name evidence="10" type="ORF">AcetOrient_orf04723</name>
</gene>
<dbReference type="KEGG" id="aot:AcetOri_orf04723"/>
<dbReference type="AlphaFoldDB" id="A0A2Z5ZKZ9"/>
<proteinExistence type="predicted"/>
<dbReference type="GO" id="GO:0005886">
    <property type="term" value="C:plasma membrane"/>
    <property type="evidence" value="ECO:0007669"/>
    <property type="project" value="UniProtKB-SubCell"/>
</dbReference>
<organism evidence="10 11">
    <name type="scientific">Acetobacter orientalis</name>
    <dbReference type="NCBI Taxonomy" id="146474"/>
    <lineage>
        <taxon>Bacteria</taxon>
        <taxon>Pseudomonadati</taxon>
        <taxon>Pseudomonadota</taxon>
        <taxon>Alphaproteobacteria</taxon>
        <taxon>Acetobacterales</taxon>
        <taxon>Acetobacteraceae</taxon>
        <taxon>Acetobacter</taxon>
    </lineage>
</organism>
<evidence type="ECO:0000313" key="10">
    <source>
        <dbReference type="EMBL" id="BBC81462.1"/>
    </source>
</evidence>
<feature type="transmembrane region" description="Helical" evidence="8">
    <location>
        <begin position="357"/>
        <end position="377"/>
    </location>
</feature>
<dbReference type="GeneID" id="76204080"/>
<evidence type="ECO:0000259" key="9">
    <source>
        <dbReference type="Pfam" id="PF13231"/>
    </source>
</evidence>
<evidence type="ECO:0000256" key="2">
    <source>
        <dbReference type="ARBA" id="ARBA00022475"/>
    </source>
</evidence>
<keyword evidence="2" id="KW-1003">Cell membrane</keyword>
<evidence type="ECO:0000256" key="4">
    <source>
        <dbReference type="ARBA" id="ARBA00022679"/>
    </source>
</evidence>
<evidence type="ECO:0000313" key="11">
    <source>
        <dbReference type="Proteomes" id="UP000270034"/>
    </source>
</evidence>
<evidence type="ECO:0000256" key="7">
    <source>
        <dbReference type="ARBA" id="ARBA00023136"/>
    </source>
</evidence>
<evidence type="ECO:0000256" key="5">
    <source>
        <dbReference type="ARBA" id="ARBA00022692"/>
    </source>
</evidence>
<keyword evidence="5 8" id="KW-0812">Transmembrane</keyword>
<keyword evidence="6 8" id="KW-1133">Transmembrane helix</keyword>
<evidence type="ECO:0000256" key="3">
    <source>
        <dbReference type="ARBA" id="ARBA00022676"/>
    </source>
</evidence>
<feature type="transmembrane region" description="Helical" evidence="8">
    <location>
        <begin position="255"/>
        <end position="281"/>
    </location>
</feature>
<evidence type="ECO:0000256" key="1">
    <source>
        <dbReference type="ARBA" id="ARBA00004651"/>
    </source>
</evidence>
<protein>
    <submittedName>
        <fullName evidence="10">Glycosyltransferase</fullName>
    </submittedName>
</protein>
<feature type="transmembrane region" description="Helical" evidence="8">
    <location>
        <begin position="330"/>
        <end position="351"/>
    </location>
</feature>
<dbReference type="RefSeq" id="WP_048840967.1">
    <property type="nucleotide sequence ID" value="NZ_BAMX01000014.1"/>
</dbReference>
<feature type="domain" description="Glycosyltransferase RgtA/B/C/D-like" evidence="9">
    <location>
        <begin position="71"/>
        <end position="232"/>
    </location>
</feature>